<proteinExistence type="predicted"/>
<dbReference type="InterPro" id="IPR050248">
    <property type="entry name" value="Polysacc_deacetylase_ArnD"/>
</dbReference>
<dbReference type="AlphaFoldDB" id="A0A644XJ02"/>
<accession>A0A644XJ02</accession>
<dbReference type="GO" id="GO:0016810">
    <property type="term" value="F:hydrolase activity, acting on carbon-nitrogen (but not peptide) bonds"/>
    <property type="evidence" value="ECO:0007669"/>
    <property type="project" value="InterPro"/>
</dbReference>
<feature type="domain" description="NodB homology" evidence="1">
    <location>
        <begin position="38"/>
        <end position="215"/>
    </location>
</feature>
<reference evidence="2" key="1">
    <citation type="submission" date="2019-08" db="EMBL/GenBank/DDBJ databases">
        <authorList>
            <person name="Kucharzyk K."/>
            <person name="Murdoch R.W."/>
            <person name="Higgins S."/>
            <person name="Loffler F."/>
        </authorList>
    </citation>
    <scope>NUCLEOTIDE SEQUENCE</scope>
</reference>
<protein>
    <recommendedName>
        <fullName evidence="1">NodB homology domain-containing protein</fullName>
    </recommendedName>
</protein>
<dbReference type="Gene3D" id="3.20.20.370">
    <property type="entry name" value="Glycoside hydrolase/deacetylase"/>
    <property type="match status" value="1"/>
</dbReference>
<organism evidence="2">
    <name type="scientific">bioreactor metagenome</name>
    <dbReference type="NCBI Taxonomy" id="1076179"/>
    <lineage>
        <taxon>unclassified sequences</taxon>
        <taxon>metagenomes</taxon>
        <taxon>ecological metagenomes</taxon>
    </lineage>
</organism>
<sequence>MPFRCRLHLIPLVTLLLCAFSPGLEGATVLVSGSSLVRTVAITFDDGPHDILTPTLLDVLDTLGVKASFFLVGSMAEKKPDLVREIRSGGHTVANHSQTHRSCLVLSAEELEDEIRKCSAVLESITSVPVRFFRPPGGKFDRKTVERVRKNGLKMVLWDINSRDYTGVSPSYIANRAVRRAVPGSILLFHSGVKATIDALPEIVARLRKNGFEFVTLDEMFSAYTASDPFLLRAAEGLFHTM</sequence>
<comment type="caution">
    <text evidence="2">The sequence shown here is derived from an EMBL/GenBank/DDBJ whole genome shotgun (WGS) entry which is preliminary data.</text>
</comment>
<dbReference type="InterPro" id="IPR002509">
    <property type="entry name" value="NODB_dom"/>
</dbReference>
<dbReference type="GO" id="GO:0005975">
    <property type="term" value="P:carbohydrate metabolic process"/>
    <property type="evidence" value="ECO:0007669"/>
    <property type="project" value="InterPro"/>
</dbReference>
<dbReference type="EMBL" id="VSSQ01002240">
    <property type="protein sequence ID" value="MPM14193.1"/>
    <property type="molecule type" value="Genomic_DNA"/>
</dbReference>
<gene>
    <name evidence="2" type="ORF">SDC9_60553</name>
</gene>
<dbReference type="PANTHER" id="PTHR10587:SF137">
    <property type="entry name" value="4-DEOXY-4-FORMAMIDO-L-ARABINOSE-PHOSPHOUNDECAPRENOL DEFORMYLASE ARND-RELATED"/>
    <property type="match status" value="1"/>
</dbReference>
<dbReference type="PANTHER" id="PTHR10587">
    <property type="entry name" value="GLYCOSYL TRANSFERASE-RELATED"/>
    <property type="match status" value="1"/>
</dbReference>
<evidence type="ECO:0000313" key="2">
    <source>
        <dbReference type="EMBL" id="MPM14193.1"/>
    </source>
</evidence>
<dbReference type="PROSITE" id="PS51677">
    <property type="entry name" value="NODB"/>
    <property type="match status" value="1"/>
</dbReference>
<evidence type="ECO:0000259" key="1">
    <source>
        <dbReference type="PROSITE" id="PS51677"/>
    </source>
</evidence>
<dbReference type="Pfam" id="PF01522">
    <property type="entry name" value="Polysacc_deac_1"/>
    <property type="match status" value="1"/>
</dbReference>
<dbReference type="InterPro" id="IPR011330">
    <property type="entry name" value="Glyco_hydro/deAcase_b/a-brl"/>
</dbReference>
<name>A0A644XJ02_9ZZZZ</name>
<dbReference type="SUPFAM" id="SSF88713">
    <property type="entry name" value="Glycoside hydrolase/deacetylase"/>
    <property type="match status" value="1"/>
</dbReference>
<dbReference type="CDD" id="cd10917">
    <property type="entry name" value="CE4_NodB_like_6s_7s"/>
    <property type="match status" value="1"/>
</dbReference>